<dbReference type="AlphaFoldDB" id="A0AAD9AM42"/>
<sequence>MLNAITSLPRRNPENVIKSPAWNGAMTRGSGAVLFMGRRKGGWSTGKADQFRS</sequence>
<reference evidence="2" key="1">
    <citation type="submission" date="2023-01" db="EMBL/GenBank/DDBJ databases">
        <title>Colletotrichum chrysophilum M932 genome sequence.</title>
        <authorList>
            <person name="Baroncelli R."/>
        </authorList>
    </citation>
    <scope>NUCLEOTIDE SEQUENCE</scope>
    <source>
        <strain evidence="2">M932</strain>
    </source>
</reference>
<accession>A0AAD9AM42</accession>
<gene>
    <name evidence="2" type="ORF">CCHR01_08014</name>
</gene>
<organism evidence="2 3">
    <name type="scientific">Colletotrichum chrysophilum</name>
    <dbReference type="NCBI Taxonomy" id="1836956"/>
    <lineage>
        <taxon>Eukaryota</taxon>
        <taxon>Fungi</taxon>
        <taxon>Dikarya</taxon>
        <taxon>Ascomycota</taxon>
        <taxon>Pezizomycotina</taxon>
        <taxon>Sordariomycetes</taxon>
        <taxon>Hypocreomycetidae</taxon>
        <taxon>Glomerellales</taxon>
        <taxon>Glomerellaceae</taxon>
        <taxon>Colletotrichum</taxon>
        <taxon>Colletotrichum gloeosporioides species complex</taxon>
    </lineage>
</organism>
<evidence type="ECO:0000256" key="1">
    <source>
        <dbReference type="SAM" id="MobiDB-lite"/>
    </source>
</evidence>
<evidence type="ECO:0000313" key="2">
    <source>
        <dbReference type="EMBL" id="KAK1849337.1"/>
    </source>
</evidence>
<evidence type="ECO:0000313" key="3">
    <source>
        <dbReference type="Proteomes" id="UP001243330"/>
    </source>
</evidence>
<feature type="region of interest" description="Disordered" evidence="1">
    <location>
        <begin position="1"/>
        <end position="22"/>
    </location>
</feature>
<dbReference type="EMBL" id="JAQOWY010000146">
    <property type="protein sequence ID" value="KAK1849337.1"/>
    <property type="molecule type" value="Genomic_DNA"/>
</dbReference>
<protein>
    <submittedName>
        <fullName evidence="2">Uncharacterized protein</fullName>
    </submittedName>
</protein>
<keyword evidence="3" id="KW-1185">Reference proteome</keyword>
<proteinExistence type="predicted"/>
<comment type="caution">
    <text evidence="2">The sequence shown here is derived from an EMBL/GenBank/DDBJ whole genome shotgun (WGS) entry which is preliminary data.</text>
</comment>
<dbReference type="Proteomes" id="UP001243330">
    <property type="component" value="Unassembled WGS sequence"/>
</dbReference>
<name>A0AAD9AM42_9PEZI</name>